<dbReference type="KEGG" id="dph:EHF33_12060"/>
<dbReference type="Pfam" id="PF00270">
    <property type="entry name" value="DEAD"/>
    <property type="match status" value="1"/>
</dbReference>
<dbReference type="GO" id="GO:0016787">
    <property type="term" value="F:hydrolase activity"/>
    <property type="evidence" value="ECO:0007669"/>
    <property type="project" value="UniProtKB-KW"/>
</dbReference>
<feature type="domain" description="Helicase ATP-binding" evidence="6">
    <location>
        <begin position="36"/>
        <end position="200"/>
    </location>
</feature>
<dbReference type="SMART" id="SM00847">
    <property type="entry name" value="HA2"/>
    <property type="match status" value="1"/>
</dbReference>
<evidence type="ECO:0000256" key="4">
    <source>
        <dbReference type="ARBA" id="ARBA00022840"/>
    </source>
</evidence>
<evidence type="ECO:0000259" key="7">
    <source>
        <dbReference type="PROSITE" id="PS51194"/>
    </source>
</evidence>
<evidence type="ECO:0000256" key="3">
    <source>
        <dbReference type="ARBA" id="ARBA00022806"/>
    </source>
</evidence>
<feature type="domain" description="Helicase C-terminal" evidence="7">
    <location>
        <begin position="225"/>
        <end position="388"/>
    </location>
</feature>
<dbReference type="AlphaFoldDB" id="A0A3G8YDG1"/>
<gene>
    <name evidence="8" type="primary">hrpB</name>
    <name evidence="8" type="ORF">EHF33_12060</name>
</gene>
<dbReference type="EMBL" id="CP034183">
    <property type="protein sequence ID" value="AZI43388.1"/>
    <property type="molecule type" value="Genomic_DNA"/>
</dbReference>
<dbReference type="InterPro" id="IPR011545">
    <property type="entry name" value="DEAD/DEAH_box_helicase_dom"/>
</dbReference>
<dbReference type="CDD" id="cd17990">
    <property type="entry name" value="DEXHc_HrpB"/>
    <property type="match status" value="1"/>
</dbReference>
<keyword evidence="1" id="KW-0547">Nucleotide-binding</keyword>
<protein>
    <submittedName>
        <fullName evidence="8">ATP-dependent helicase HrpB</fullName>
    </submittedName>
</protein>
<dbReference type="InterPro" id="IPR049614">
    <property type="entry name" value="HrpB_DEXH"/>
</dbReference>
<evidence type="ECO:0000256" key="1">
    <source>
        <dbReference type="ARBA" id="ARBA00022741"/>
    </source>
</evidence>
<dbReference type="PANTHER" id="PTHR43519:SF1">
    <property type="entry name" value="ATP-DEPENDENT RNA HELICASE HRPB"/>
    <property type="match status" value="1"/>
</dbReference>
<dbReference type="Proteomes" id="UP000276417">
    <property type="component" value="Chromosome 1"/>
</dbReference>
<dbReference type="PROSITE" id="PS51194">
    <property type="entry name" value="HELICASE_CTER"/>
    <property type="match status" value="1"/>
</dbReference>
<evidence type="ECO:0000256" key="5">
    <source>
        <dbReference type="SAM" id="MobiDB-lite"/>
    </source>
</evidence>
<dbReference type="InterPro" id="IPR010225">
    <property type="entry name" value="HrpB"/>
</dbReference>
<accession>A0A3G8YDG1</accession>
<evidence type="ECO:0000313" key="8">
    <source>
        <dbReference type="EMBL" id="AZI43388.1"/>
    </source>
</evidence>
<keyword evidence="4" id="KW-0067">ATP-binding</keyword>
<dbReference type="Gene3D" id="3.40.50.300">
    <property type="entry name" value="P-loop containing nucleotide triphosphate hydrolases"/>
    <property type="match status" value="2"/>
</dbReference>
<dbReference type="GO" id="GO:0003676">
    <property type="term" value="F:nucleic acid binding"/>
    <property type="evidence" value="ECO:0007669"/>
    <property type="project" value="InterPro"/>
</dbReference>
<reference evidence="8 9" key="1">
    <citation type="submission" date="2018-11" db="EMBL/GenBank/DDBJ databases">
        <title>Deinococcus shelandsis sp. nov., isolated from South Shetland Islands soil of Antarctica.</title>
        <authorList>
            <person name="Tian J."/>
        </authorList>
    </citation>
    <scope>NUCLEOTIDE SEQUENCE [LARGE SCALE GENOMIC DNA]</scope>
    <source>
        <strain evidence="8 9">S14-83T</strain>
    </source>
</reference>
<dbReference type="InterPro" id="IPR027417">
    <property type="entry name" value="P-loop_NTPase"/>
</dbReference>
<name>A0A3G8YDG1_9DEIO</name>
<dbReference type="OrthoDB" id="9808833at2"/>
<dbReference type="SUPFAM" id="SSF52540">
    <property type="entry name" value="P-loop containing nucleoside triphosphate hydrolases"/>
    <property type="match status" value="1"/>
</dbReference>
<evidence type="ECO:0000259" key="6">
    <source>
        <dbReference type="PROSITE" id="PS51192"/>
    </source>
</evidence>
<keyword evidence="3 8" id="KW-0347">Helicase</keyword>
<dbReference type="SMART" id="SM00487">
    <property type="entry name" value="DEXDc"/>
    <property type="match status" value="1"/>
</dbReference>
<dbReference type="PROSITE" id="PS51192">
    <property type="entry name" value="HELICASE_ATP_BIND_1"/>
    <property type="match status" value="1"/>
</dbReference>
<dbReference type="FunFam" id="3.40.50.300:FF:002125">
    <property type="entry name" value="ATP-dependent helicase HrpB"/>
    <property type="match status" value="1"/>
</dbReference>
<dbReference type="InterPro" id="IPR014001">
    <property type="entry name" value="Helicase_ATP-bd"/>
</dbReference>
<dbReference type="Gene3D" id="1.20.120.1080">
    <property type="match status" value="1"/>
</dbReference>
<dbReference type="SMART" id="SM00490">
    <property type="entry name" value="HELICc"/>
    <property type="match status" value="1"/>
</dbReference>
<keyword evidence="2" id="KW-0378">Hydrolase</keyword>
<evidence type="ECO:0000313" key="9">
    <source>
        <dbReference type="Proteomes" id="UP000276417"/>
    </source>
</evidence>
<dbReference type="PIRSF" id="PIRSF005496">
    <property type="entry name" value="ATP_hel_hrpB"/>
    <property type="match status" value="1"/>
</dbReference>
<organism evidence="8 9">
    <name type="scientific">Deinococcus psychrotolerans</name>
    <dbReference type="NCBI Taxonomy" id="2489213"/>
    <lineage>
        <taxon>Bacteria</taxon>
        <taxon>Thermotogati</taxon>
        <taxon>Deinococcota</taxon>
        <taxon>Deinococci</taxon>
        <taxon>Deinococcales</taxon>
        <taxon>Deinococcaceae</taxon>
        <taxon>Deinococcus</taxon>
    </lineage>
</organism>
<dbReference type="InterPro" id="IPR007502">
    <property type="entry name" value="Helicase-assoc_dom"/>
</dbReference>
<dbReference type="InterPro" id="IPR013689">
    <property type="entry name" value="RNA_helicase_ATP-dep_HrpB_C"/>
</dbReference>
<dbReference type="PANTHER" id="PTHR43519">
    <property type="entry name" value="ATP-DEPENDENT RNA HELICASE HRPB"/>
    <property type="match status" value="1"/>
</dbReference>
<dbReference type="CDD" id="cd18791">
    <property type="entry name" value="SF2_C_RHA"/>
    <property type="match status" value="1"/>
</dbReference>
<dbReference type="GO" id="GO:0005524">
    <property type="term" value="F:ATP binding"/>
    <property type="evidence" value="ECO:0007669"/>
    <property type="project" value="UniProtKB-KW"/>
</dbReference>
<dbReference type="NCBIfam" id="TIGR01970">
    <property type="entry name" value="DEAH_box_HrpB"/>
    <property type="match status" value="1"/>
</dbReference>
<feature type="region of interest" description="Disordered" evidence="5">
    <location>
        <begin position="825"/>
        <end position="844"/>
    </location>
</feature>
<proteinExistence type="predicted"/>
<dbReference type="Pfam" id="PF08482">
    <property type="entry name" value="HrpB_C"/>
    <property type="match status" value="1"/>
</dbReference>
<dbReference type="Pfam" id="PF24473">
    <property type="entry name" value="CON_HrpB"/>
    <property type="match status" value="1"/>
</dbReference>
<sequence length="844" mass="91933">MGGAPRTLFRSRAAERTAHWCNALSLPVLELLPALRAALNLHPLVILQAPPGAGKSTGLPLELLSEPWLSGQRLLLLQPRRVAARAVAARLAATLGEKVGETVGLRVRFETLVSARTRLEVVTEGILTRRLQHDPELKGVGLILFDEFHERSLNADLALSLVREVQGALRDDLRVLIMSATLDPSLPARLGTHIPILESLGRSYPVDVRYLAADPADPASAVAGAVTRALASDEGDILAFLPGVAEIRRNMAALRERHPEVSVLPLYGDLPIAEQNRAIVPDPARRKVVLATSIAETSLTLDGVRVVIDSGLTRTQQFDPGSGLSKMVTSRVTRDSADQRAGRAGRTAPGVAYRLWSERTQPLLAAARLPEILSADLAPLLLEVAGWGADVTALPWLDAPPPPRVATAQSLLTELSALQGGRITPQGRELLDLPTHPRLAHLLSQGASLGLGPLAADLAAVLEERDPLPRSAGSDVARRVWALRQHRSGGRGEGDRAILERIERLSRQWRSLLRVRPDDTSPDPEQVGQLLHLAYPERAAQLRPGTLDRYLLAGGQGARLPEGDDLAGQPYVVAAHLDAGSGEGRIYLAAPLSEAVLSAQAVTSDVVEWDSRTGTLTAARERRFGRLLLGTQPLQQVPEALRVSAVRSAVLREGLGSLSWTNEARQWQARVLSLRAWRAGEEWPDVSDAALLERLDDWLTPHLGTVRRREDLGKIQLLSALHPLLPWPLPRQLDELAPTQLSVPSGHSIKLEYRPDGDAPILAVKLQELFGLADTPTVNAGRAPVLLHLLSPARRPVQITQDLRSFWQSGYFEVRKDLRGQYPKHPWPDDPWTAQATRATKKRM</sequence>
<dbReference type="InterPro" id="IPR056329">
    <property type="entry name" value="CON_HrpB"/>
</dbReference>
<evidence type="ECO:0000256" key="2">
    <source>
        <dbReference type="ARBA" id="ARBA00022801"/>
    </source>
</evidence>
<dbReference type="Pfam" id="PF00271">
    <property type="entry name" value="Helicase_C"/>
    <property type="match status" value="1"/>
</dbReference>
<dbReference type="GO" id="GO:0004386">
    <property type="term" value="F:helicase activity"/>
    <property type="evidence" value="ECO:0007669"/>
    <property type="project" value="UniProtKB-KW"/>
</dbReference>
<dbReference type="InterPro" id="IPR001650">
    <property type="entry name" value="Helicase_C-like"/>
</dbReference>
<keyword evidence="9" id="KW-1185">Reference proteome</keyword>